<dbReference type="PATRIC" id="fig|216942.3.peg.231"/>
<dbReference type="InterPro" id="IPR014871">
    <property type="entry name" value="dUTPase/dCTP_pyrophosphatase"/>
</dbReference>
<reference evidence="1 2" key="1">
    <citation type="journal article" date="2015" name="Genome Announc.">
        <title>Complete Genome Sequence of Spiroplasma litorale TN-1T (DSM 21781), a Bacterium Isolated from a Green-Eyed Horsefly (Tabanus nigrovittatus).</title>
        <authorList>
            <person name="Lo W.S."/>
            <person name="Lai Y.C."/>
            <person name="Lien Y.W."/>
            <person name="Wang T.H."/>
            <person name="Kuo C.H."/>
        </authorList>
    </citation>
    <scope>NUCLEOTIDE SEQUENCE [LARGE SCALE GENOMIC DNA]</scope>
    <source>
        <strain evidence="1 2">TN-1</strain>
    </source>
</reference>
<dbReference type="Proteomes" id="UP000067476">
    <property type="component" value="Chromosome"/>
</dbReference>
<keyword evidence="2" id="KW-1185">Reference proteome</keyword>
<evidence type="ECO:0000313" key="2">
    <source>
        <dbReference type="Proteomes" id="UP000067476"/>
    </source>
</evidence>
<name>A0A0K1W0P8_9MOLU</name>
<protein>
    <submittedName>
        <fullName evidence="1">dUTP diphosphatase</fullName>
    </submittedName>
</protein>
<dbReference type="OrthoDB" id="5506143at2"/>
<accession>A0A0K1W0P8</accession>
<evidence type="ECO:0000313" key="1">
    <source>
        <dbReference type="EMBL" id="AKX33890.1"/>
    </source>
</evidence>
<dbReference type="EMBL" id="CP012357">
    <property type="protein sequence ID" value="AKX33890.1"/>
    <property type="molecule type" value="Genomic_DNA"/>
</dbReference>
<sequence>MLEIKDLLYLSKKQEELDEYIMTSKKLSLNEEIDNNKIIALIVEISEFINECRAFKYWSNKPSSDKSIVLEEFVDSLHFIISIGNDIVFNFSNYKYNAWDKKDINYWSIEMYKSIMSFQGFRSHKNYSSLLNTFMNCMNILDFSSDDVLNSYNKKNETNFKRQDNNY</sequence>
<dbReference type="KEGG" id="sll:SLITO_v1c02310"/>
<dbReference type="Gene3D" id="1.10.4010.10">
    <property type="entry name" value="Type II deoxyuridine triphosphatase"/>
    <property type="match status" value="1"/>
</dbReference>
<proteinExistence type="predicted"/>
<gene>
    <name evidence="1" type="ORF">SLITO_v1c02310</name>
</gene>
<dbReference type="InterPro" id="IPR016947">
    <property type="entry name" value="UCP030140"/>
</dbReference>
<dbReference type="Pfam" id="PF08761">
    <property type="entry name" value="dUTPase_2"/>
    <property type="match status" value="1"/>
</dbReference>
<dbReference type="SUPFAM" id="SSF101386">
    <property type="entry name" value="all-alpha NTP pyrophosphatases"/>
    <property type="match status" value="1"/>
</dbReference>
<dbReference type="RefSeq" id="WP_075057987.1">
    <property type="nucleotide sequence ID" value="NZ_CP012357.1"/>
</dbReference>
<dbReference type="AlphaFoldDB" id="A0A0K1W0P8"/>
<dbReference type="PIRSF" id="PIRSF030140">
    <property type="entry name" value="UCP030140"/>
    <property type="match status" value="1"/>
</dbReference>
<organism evidence="1 2">
    <name type="scientific">Spiroplasma litorale</name>
    <dbReference type="NCBI Taxonomy" id="216942"/>
    <lineage>
        <taxon>Bacteria</taxon>
        <taxon>Bacillati</taxon>
        <taxon>Mycoplasmatota</taxon>
        <taxon>Mollicutes</taxon>
        <taxon>Entomoplasmatales</taxon>
        <taxon>Spiroplasmataceae</taxon>
        <taxon>Spiroplasma</taxon>
    </lineage>
</organism>
<dbReference type="STRING" id="216942.SLITO_v1c02310"/>
<dbReference type="CDD" id="cd11527">
    <property type="entry name" value="NTP-PPase_dUTPase"/>
    <property type="match status" value="1"/>
</dbReference>